<organism evidence="2 3">
    <name type="scientific">Schizothecium vesticola</name>
    <dbReference type="NCBI Taxonomy" id="314040"/>
    <lineage>
        <taxon>Eukaryota</taxon>
        <taxon>Fungi</taxon>
        <taxon>Dikarya</taxon>
        <taxon>Ascomycota</taxon>
        <taxon>Pezizomycotina</taxon>
        <taxon>Sordariomycetes</taxon>
        <taxon>Sordariomycetidae</taxon>
        <taxon>Sordariales</taxon>
        <taxon>Schizotheciaceae</taxon>
        <taxon>Schizothecium</taxon>
    </lineage>
</organism>
<evidence type="ECO:0000313" key="3">
    <source>
        <dbReference type="Proteomes" id="UP001172155"/>
    </source>
</evidence>
<feature type="region of interest" description="Disordered" evidence="1">
    <location>
        <begin position="214"/>
        <end position="242"/>
    </location>
</feature>
<dbReference type="Proteomes" id="UP001172155">
    <property type="component" value="Unassembled WGS sequence"/>
</dbReference>
<evidence type="ECO:0000256" key="1">
    <source>
        <dbReference type="SAM" id="MobiDB-lite"/>
    </source>
</evidence>
<feature type="region of interest" description="Disordered" evidence="1">
    <location>
        <begin position="495"/>
        <end position="528"/>
    </location>
</feature>
<keyword evidence="3" id="KW-1185">Reference proteome</keyword>
<reference evidence="2" key="1">
    <citation type="submission" date="2023-06" db="EMBL/GenBank/DDBJ databases">
        <title>Genome-scale phylogeny and comparative genomics of the fungal order Sordariales.</title>
        <authorList>
            <consortium name="Lawrence Berkeley National Laboratory"/>
            <person name="Hensen N."/>
            <person name="Bonometti L."/>
            <person name="Westerberg I."/>
            <person name="Brannstrom I.O."/>
            <person name="Guillou S."/>
            <person name="Cros-Aarteil S."/>
            <person name="Calhoun S."/>
            <person name="Haridas S."/>
            <person name="Kuo A."/>
            <person name="Mondo S."/>
            <person name="Pangilinan J."/>
            <person name="Riley R."/>
            <person name="LaButti K."/>
            <person name="Andreopoulos B."/>
            <person name="Lipzen A."/>
            <person name="Chen C."/>
            <person name="Yanf M."/>
            <person name="Daum C."/>
            <person name="Ng V."/>
            <person name="Clum A."/>
            <person name="Steindorff A."/>
            <person name="Ohm R."/>
            <person name="Martin F."/>
            <person name="Silar P."/>
            <person name="Natvig D."/>
            <person name="Lalanne C."/>
            <person name="Gautier V."/>
            <person name="Ament-velasquez S.L."/>
            <person name="Kruys A."/>
            <person name="Hutchinson M.I."/>
            <person name="Powell A.J."/>
            <person name="Barry K."/>
            <person name="Miller A.N."/>
            <person name="Grigoriev I.V."/>
            <person name="Debuchy R."/>
            <person name="Gladieux P."/>
            <person name="Thoren M.H."/>
            <person name="Johannesson H."/>
        </authorList>
    </citation>
    <scope>NUCLEOTIDE SEQUENCE</scope>
    <source>
        <strain evidence="2">SMH3187-1</strain>
    </source>
</reference>
<dbReference type="AlphaFoldDB" id="A0AA40F342"/>
<accession>A0AA40F342</accession>
<feature type="region of interest" description="Disordered" evidence="1">
    <location>
        <begin position="588"/>
        <end position="615"/>
    </location>
</feature>
<evidence type="ECO:0000313" key="2">
    <source>
        <dbReference type="EMBL" id="KAK0750037.1"/>
    </source>
</evidence>
<gene>
    <name evidence="2" type="ORF">B0T18DRAFT_121147</name>
</gene>
<name>A0AA40F342_9PEZI</name>
<feature type="region of interest" description="Disordered" evidence="1">
    <location>
        <begin position="437"/>
        <end position="472"/>
    </location>
</feature>
<sequence length="615" mass="67407">MRYEDWDVILFPVGRDCKTPFKEFKVACHVVPDIEFSYIHGVTSMPNMTCFVPSFPAGTFFQISVHNWSIPNISQIAQSYSEHTDDLKFEVRVLIDGCLAVTTTFDRGFYGPHLINTTLAFTKNGELGRLRFPHFHNELLFQDHWNPGDDIGRIKVVISEGFPRDSQSVPFERVKNVVAFSFQHAPLAILESNGIAWPNQTMWRRPALAPVLPAPTYRPNEGASSHTHSPRRKPNTKGIKGHATPISYTAGSAYQTKIVPSIHGQPFPMPYMTRAIPAASSSLPLQDPSVDPATYLQWISQFPAGQPSEEERECGKACCKKDPPNYFANFGELEQTFWTNPTTNRRMKLSSDEVMTDYIPPSPNAMHVSGPSLEDNPMSLRVPTNLPSDGSDEALQAVPFSFSSSFPICSQMATPLAHSLLNQPVSLPFQAHNIPLPSSEVKSRKENRQFSLQGPSHVTSTQSTPNLSNDTRKFSQPLLGAMSHLGNTKLSSVSTLPSSLGSHAHSGSPQQFFPGNSDTPTTGDFGSGFTNRATAVHEPSCSPSKVIDGIMGLDGDGSPATTGSNQHGHSAISAMKRKFMTPVLTGTINEEDEPRKVSSTQPRPSILGGEFRIAT</sequence>
<comment type="caution">
    <text evidence="2">The sequence shown here is derived from an EMBL/GenBank/DDBJ whole genome shotgun (WGS) entry which is preliminary data.</text>
</comment>
<feature type="compositionally biased region" description="Polar residues" evidence="1">
    <location>
        <begin position="449"/>
        <end position="469"/>
    </location>
</feature>
<feature type="compositionally biased region" description="Polar residues" evidence="1">
    <location>
        <begin position="505"/>
        <end position="528"/>
    </location>
</feature>
<proteinExistence type="predicted"/>
<dbReference type="EMBL" id="JAUKUD010000003">
    <property type="protein sequence ID" value="KAK0750037.1"/>
    <property type="molecule type" value="Genomic_DNA"/>
</dbReference>
<protein>
    <submittedName>
        <fullName evidence="2">Uncharacterized protein</fullName>
    </submittedName>
</protein>